<evidence type="ECO:0000313" key="1">
    <source>
        <dbReference type="EMBL" id="KAF0888990.1"/>
    </source>
</evidence>
<organism evidence="1 2">
    <name type="scientific">Oryza meyeriana var. granulata</name>
    <dbReference type="NCBI Taxonomy" id="110450"/>
    <lineage>
        <taxon>Eukaryota</taxon>
        <taxon>Viridiplantae</taxon>
        <taxon>Streptophyta</taxon>
        <taxon>Embryophyta</taxon>
        <taxon>Tracheophyta</taxon>
        <taxon>Spermatophyta</taxon>
        <taxon>Magnoliopsida</taxon>
        <taxon>Liliopsida</taxon>
        <taxon>Poales</taxon>
        <taxon>Poaceae</taxon>
        <taxon>BOP clade</taxon>
        <taxon>Oryzoideae</taxon>
        <taxon>Oryzeae</taxon>
        <taxon>Oryzinae</taxon>
        <taxon>Oryza</taxon>
        <taxon>Oryza meyeriana</taxon>
    </lineage>
</organism>
<sequence>MAKAICRTRAAHGGREEWLGEEDGVGVRRVFVVWAPAVGMRERRRGQLASGPGLSVPCVRRRPAWGWAGGFKR</sequence>
<reference evidence="1 2" key="1">
    <citation type="submission" date="2019-11" db="EMBL/GenBank/DDBJ databases">
        <title>Whole genome sequence of Oryza granulata.</title>
        <authorList>
            <person name="Li W."/>
        </authorList>
    </citation>
    <scope>NUCLEOTIDE SEQUENCE [LARGE SCALE GENOMIC DNA]</scope>
    <source>
        <strain evidence="2">cv. Menghai</strain>
        <tissue evidence="1">Leaf</tissue>
    </source>
</reference>
<keyword evidence="2" id="KW-1185">Reference proteome</keyword>
<comment type="caution">
    <text evidence="1">The sequence shown here is derived from an EMBL/GenBank/DDBJ whole genome shotgun (WGS) entry which is preliminary data.</text>
</comment>
<accession>A0A6G1BM44</accession>
<dbReference type="EMBL" id="SPHZ02000012">
    <property type="protein sequence ID" value="KAF0888990.1"/>
    <property type="molecule type" value="Genomic_DNA"/>
</dbReference>
<gene>
    <name evidence="1" type="ORF">E2562_020196</name>
</gene>
<proteinExistence type="predicted"/>
<dbReference type="Proteomes" id="UP000479710">
    <property type="component" value="Unassembled WGS sequence"/>
</dbReference>
<protein>
    <submittedName>
        <fullName evidence="1">Uncharacterized protein</fullName>
    </submittedName>
</protein>
<name>A0A6G1BM44_9ORYZ</name>
<evidence type="ECO:0000313" key="2">
    <source>
        <dbReference type="Proteomes" id="UP000479710"/>
    </source>
</evidence>
<dbReference type="AlphaFoldDB" id="A0A6G1BM44"/>